<dbReference type="PANTHER" id="PTHR42925:SF1">
    <property type="entry name" value="VIRULENCE FACTOR MVIN"/>
    <property type="match status" value="1"/>
</dbReference>
<dbReference type="PIRSF" id="PIRSF006603">
    <property type="entry name" value="DinF"/>
    <property type="match status" value="1"/>
</dbReference>
<comment type="subcellular location">
    <subcellularLocation>
        <location evidence="1">Cell membrane</location>
        <topology evidence="1">Multi-pass membrane protein</topology>
    </subcellularLocation>
</comment>
<feature type="transmembrane region" description="Helical" evidence="7">
    <location>
        <begin position="355"/>
        <end position="372"/>
    </location>
</feature>
<dbReference type="EMBL" id="CP118101">
    <property type="protein sequence ID" value="WDH82538.1"/>
    <property type="molecule type" value="Genomic_DNA"/>
</dbReference>
<feature type="transmembrane region" description="Helical" evidence="7">
    <location>
        <begin position="96"/>
        <end position="116"/>
    </location>
</feature>
<dbReference type="AlphaFoldDB" id="A0AAX3MZQ4"/>
<sequence length="468" mass="51081">MTTTATGGGAAETNNLKLFALTWPIFLELLLFMLMGTVDTFMLSAVSDEAVSAVGTANQIVTIAILILEVIGNGAAIVVAQYIGSRKLAEASRVSAIAITLNLCVGLAISILFVFGGRSILQAMNLSGELLQLGEAYLTIVGGGIFLQALINILAAIIRTYGYTKQTMLVSLVMNVIHLVGNYALIFGHFGFSPLGVQGAAISTVLSRLICVVIFFWLLYRVLSVRIEWKHYFTISRDYVGKILKIGIPSAFEQIIYQVCQLVFLYYVTYLGTESLATRQYAAQISHYIYLFSMAVSIGTSILVGRFVGAGNPEEAYARLRKSVKIGLTSTIIMDLIIIALREPLLGIFTDSAEIIRLGSQVILFSIVLETARTCNMIMINSLRAAGDARFPVYMGLISMVGVSLPLGYVLVFSLDMGLLGVWMANAADEWIRAIIMHFRWKSGAWRKHALVEHPPVHEQAQPAVTQS</sequence>
<evidence type="ECO:0000256" key="1">
    <source>
        <dbReference type="ARBA" id="ARBA00004651"/>
    </source>
</evidence>
<feature type="transmembrane region" description="Helical" evidence="7">
    <location>
        <begin position="255"/>
        <end position="273"/>
    </location>
</feature>
<dbReference type="InterPro" id="IPR048279">
    <property type="entry name" value="MdtK-like"/>
</dbReference>
<feature type="transmembrane region" description="Helical" evidence="7">
    <location>
        <begin position="59"/>
        <end position="84"/>
    </location>
</feature>
<evidence type="ECO:0000313" key="8">
    <source>
        <dbReference type="EMBL" id="WDH82538.1"/>
    </source>
</evidence>
<dbReference type="CDD" id="cd13134">
    <property type="entry name" value="MATE_like_8"/>
    <property type="match status" value="1"/>
</dbReference>
<dbReference type="RefSeq" id="WP_274338483.1">
    <property type="nucleotide sequence ID" value="NZ_CP118101.1"/>
</dbReference>
<dbReference type="GO" id="GO:0015297">
    <property type="term" value="F:antiporter activity"/>
    <property type="evidence" value="ECO:0007669"/>
    <property type="project" value="InterPro"/>
</dbReference>
<evidence type="ECO:0000256" key="6">
    <source>
        <dbReference type="ARBA" id="ARBA00023136"/>
    </source>
</evidence>
<evidence type="ECO:0000256" key="7">
    <source>
        <dbReference type="SAM" id="Phobius"/>
    </source>
</evidence>
<evidence type="ECO:0000256" key="2">
    <source>
        <dbReference type="ARBA" id="ARBA00022448"/>
    </source>
</evidence>
<dbReference type="GO" id="GO:0042910">
    <property type="term" value="F:xenobiotic transmembrane transporter activity"/>
    <property type="evidence" value="ECO:0007669"/>
    <property type="project" value="InterPro"/>
</dbReference>
<evidence type="ECO:0000313" key="10">
    <source>
        <dbReference type="Proteomes" id="UP001220962"/>
    </source>
</evidence>
<dbReference type="Proteomes" id="UP001220962">
    <property type="component" value="Chromosome"/>
</dbReference>
<feature type="transmembrane region" description="Helical" evidence="7">
    <location>
        <begin position="136"/>
        <end position="157"/>
    </location>
</feature>
<dbReference type="PANTHER" id="PTHR42925">
    <property type="entry name" value="MULTIDRUG AND TOXIN EFFLUX PROTEIN MATE FAMILY"/>
    <property type="match status" value="1"/>
</dbReference>
<gene>
    <name evidence="8" type="ORF">PUW23_24345</name>
    <name evidence="9" type="ORF">PUW25_24335</name>
</gene>
<evidence type="ECO:0000256" key="4">
    <source>
        <dbReference type="ARBA" id="ARBA00022692"/>
    </source>
</evidence>
<name>A0AAX3MZQ4_9BACL</name>
<evidence type="ECO:0000256" key="5">
    <source>
        <dbReference type="ARBA" id="ARBA00022989"/>
    </source>
</evidence>
<feature type="transmembrane region" description="Helical" evidence="7">
    <location>
        <begin position="326"/>
        <end position="349"/>
    </location>
</feature>
<keyword evidence="11" id="KW-1185">Reference proteome</keyword>
<keyword evidence="3" id="KW-1003">Cell membrane</keyword>
<keyword evidence="6 7" id="KW-0472">Membrane</keyword>
<feature type="transmembrane region" description="Helical" evidence="7">
    <location>
        <begin position="393"/>
        <end position="415"/>
    </location>
</feature>
<feature type="transmembrane region" description="Helical" evidence="7">
    <location>
        <begin position="198"/>
        <end position="220"/>
    </location>
</feature>
<dbReference type="EMBL" id="CP118108">
    <property type="protein sequence ID" value="WDI02283.1"/>
    <property type="molecule type" value="Genomic_DNA"/>
</dbReference>
<dbReference type="InterPro" id="IPR002528">
    <property type="entry name" value="MATE_fam"/>
</dbReference>
<reference evidence="8 11" key="1">
    <citation type="submission" date="2023-02" db="EMBL/GenBank/DDBJ databases">
        <title>Pathogen: clinical or host-associated sample.</title>
        <authorList>
            <person name="Hergert J."/>
            <person name="Casey R."/>
            <person name="Wagner J."/>
            <person name="Young E.L."/>
            <person name="Oakeson K.F."/>
        </authorList>
    </citation>
    <scope>NUCLEOTIDE SEQUENCE</scope>
    <source>
        <strain evidence="9 11">2022CK-00829</strain>
        <strain evidence="8">2022CK-00830</strain>
    </source>
</reference>
<feature type="transmembrane region" description="Helical" evidence="7">
    <location>
        <begin position="285"/>
        <end position="305"/>
    </location>
</feature>
<dbReference type="InterPro" id="IPR047135">
    <property type="entry name" value="YsiQ"/>
</dbReference>
<keyword evidence="5 7" id="KW-1133">Transmembrane helix</keyword>
<feature type="transmembrane region" description="Helical" evidence="7">
    <location>
        <begin position="169"/>
        <end position="192"/>
    </location>
</feature>
<dbReference type="NCBIfam" id="TIGR00797">
    <property type="entry name" value="matE"/>
    <property type="match status" value="1"/>
</dbReference>
<organism evidence="8 10">
    <name type="scientific">Paenibacillus urinalis</name>
    <dbReference type="NCBI Taxonomy" id="521520"/>
    <lineage>
        <taxon>Bacteria</taxon>
        <taxon>Bacillati</taxon>
        <taxon>Bacillota</taxon>
        <taxon>Bacilli</taxon>
        <taxon>Bacillales</taxon>
        <taxon>Paenibacillaceae</taxon>
        <taxon>Paenibacillus</taxon>
    </lineage>
</organism>
<keyword evidence="4 7" id="KW-0812">Transmembrane</keyword>
<accession>A0AAX3MZQ4</accession>
<protein>
    <submittedName>
        <fullName evidence="8">MATE family efflux transporter</fullName>
    </submittedName>
</protein>
<dbReference type="Pfam" id="PF01554">
    <property type="entry name" value="MatE"/>
    <property type="match status" value="2"/>
</dbReference>
<evidence type="ECO:0000313" key="11">
    <source>
        <dbReference type="Proteomes" id="UP001221519"/>
    </source>
</evidence>
<feature type="transmembrane region" description="Helical" evidence="7">
    <location>
        <begin position="25"/>
        <end position="47"/>
    </location>
</feature>
<evidence type="ECO:0000256" key="3">
    <source>
        <dbReference type="ARBA" id="ARBA00022475"/>
    </source>
</evidence>
<keyword evidence="2" id="KW-0813">Transport</keyword>
<dbReference type="Proteomes" id="UP001221519">
    <property type="component" value="Chromosome"/>
</dbReference>
<proteinExistence type="predicted"/>
<evidence type="ECO:0000313" key="9">
    <source>
        <dbReference type="EMBL" id="WDI02283.1"/>
    </source>
</evidence>
<dbReference type="GO" id="GO:0005886">
    <property type="term" value="C:plasma membrane"/>
    <property type="evidence" value="ECO:0007669"/>
    <property type="project" value="UniProtKB-SubCell"/>
</dbReference>